<keyword evidence="2" id="KW-1185">Reference proteome</keyword>
<organism evidence="2 3">
    <name type="scientific">Romanomermis culicivorax</name>
    <name type="common">Nematode worm</name>
    <dbReference type="NCBI Taxonomy" id="13658"/>
    <lineage>
        <taxon>Eukaryota</taxon>
        <taxon>Metazoa</taxon>
        <taxon>Ecdysozoa</taxon>
        <taxon>Nematoda</taxon>
        <taxon>Enoplea</taxon>
        <taxon>Dorylaimia</taxon>
        <taxon>Mermithida</taxon>
        <taxon>Mermithoidea</taxon>
        <taxon>Mermithidae</taxon>
        <taxon>Romanomermis</taxon>
    </lineage>
</organism>
<protein>
    <submittedName>
        <fullName evidence="3">Uncharacterized protein</fullName>
    </submittedName>
</protein>
<feature type="transmembrane region" description="Helical" evidence="1">
    <location>
        <begin position="16"/>
        <end position="38"/>
    </location>
</feature>
<name>A0A915K086_ROMCU</name>
<accession>A0A915K086</accession>
<sequence>MIRFHLSFNLQINETLLLSTAISLIFFIIADLCLFASISSYKEKAVYSNLTLFFELNVDKDFLAGVGGVHPLANIREGVTIPIRAQQKWPVSGPVGPGLPKCIAFINIAPKLTKLLKCKVALETFAYSYIKNLKNKVGKTRLNMELMERKTIFN</sequence>
<keyword evidence="1" id="KW-0472">Membrane</keyword>
<dbReference type="WBParaSite" id="nRc.2.0.1.t31298-RA">
    <property type="protein sequence ID" value="nRc.2.0.1.t31298-RA"/>
    <property type="gene ID" value="nRc.2.0.1.g31298"/>
</dbReference>
<proteinExistence type="predicted"/>
<dbReference type="Proteomes" id="UP000887565">
    <property type="component" value="Unplaced"/>
</dbReference>
<evidence type="ECO:0000313" key="2">
    <source>
        <dbReference type="Proteomes" id="UP000887565"/>
    </source>
</evidence>
<reference evidence="3" key="1">
    <citation type="submission" date="2022-11" db="UniProtKB">
        <authorList>
            <consortium name="WormBaseParasite"/>
        </authorList>
    </citation>
    <scope>IDENTIFICATION</scope>
</reference>
<evidence type="ECO:0000256" key="1">
    <source>
        <dbReference type="SAM" id="Phobius"/>
    </source>
</evidence>
<dbReference type="AlphaFoldDB" id="A0A915K086"/>
<evidence type="ECO:0000313" key="3">
    <source>
        <dbReference type="WBParaSite" id="nRc.2.0.1.t31298-RA"/>
    </source>
</evidence>
<keyword evidence="1" id="KW-0812">Transmembrane</keyword>
<keyword evidence="1" id="KW-1133">Transmembrane helix</keyword>